<evidence type="ECO:0000256" key="2">
    <source>
        <dbReference type="ARBA" id="ARBA00022450"/>
    </source>
</evidence>
<evidence type="ECO:0000313" key="9">
    <source>
        <dbReference type="Proteomes" id="UP000240419"/>
    </source>
</evidence>
<dbReference type="Gene3D" id="2.30.38.10">
    <property type="entry name" value="Luciferase, Domain 3"/>
    <property type="match status" value="1"/>
</dbReference>
<dbReference type="InterPro" id="IPR010071">
    <property type="entry name" value="AA_adenyl_dom"/>
</dbReference>
<dbReference type="SUPFAM" id="SSF56801">
    <property type="entry name" value="Acetyl-CoA synthetase-like"/>
    <property type="match status" value="1"/>
</dbReference>
<dbReference type="Gene3D" id="3.30.559.30">
    <property type="entry name" value="Nonribosomal peptide synthetase, condensation domain"/>
    <property type="match status" value="1"/>
</dbReference>
<dbReference type="PROSITE" id="PS00455">
    <property type="entry name" value="AMP_BINDING"/>
    <property type="match status" value="1"/>
</dbReference>
<keyword evidence="9" id="KW-1185">Reference proteome</keyword>
<comment type="caution">
    <text evidence="8">The sequence shown here is derived from an EMBL/GenBank/DDBJ whole genome shotgun (WGS) entry which is preliminary data.</text>
</comment>
<dbReference type="PANTHER" id="PTHR45527:SF1">
    <property type="entry name" value="FATTY ACID SYNTHASE"/>
    <property type="match status" value="1"/>
</dbReference>
<dbReference type="Pfam" id="PF00668">
    <property type="entry name" value="Condensation"/>
    <property type="match status" value="1"/>
</dbReference>
<organism evidence="8 9">
    <name type="scientific">Brevibacillus fortis</name>
    <dbReference type="NCBI Taxonomy" id="2126352"/>
    <lineage>
        <taxon>Bacteria</taxon>
        <taxon>Bacillati</taxon>
        <taxon>Bacillota</taxon>
        <taxon>Bacilli</taxon>
        <taxon>Bacillales</taxon>
        <taxon>Paenibacillaceae</taxon>
        <taxon>Brevibacillus</taxon>
    </lineage>
</organism>
<protein>
    <submittedName>
        <fullName evidence="8">Non-ribosomal peptide synthetase</fullName>
    </submittedName>
</protein>
<comment type="similarity">
    <text evidence="1">Belongs to the ATP-dependent AMP-binding enzyme family.</text>
</comment>
<gene>
    <name evidence="8" type="ORF">C7R93_21445</name>
</gene>
<dbReference type="SUPFAM" id="SSF52777">
    <property type="entry name" value="CoA-dependent acyltransferases"/>
    <property type="match status" value="1"/>
</dbReference>
<dbReference type="GO" id="GO:0003824">
    <property type="term" value="F:catalytic activity"/>
    <property type="evidence" value="ECO:0007669"/>
    <property type="project" value="UniProtKB-KW"/>
</dbReference>
<evidence type="ECO:0000256" key="5">
    <source>
        <dbReference type="ARBA" id="ARBA00023194"/>
    </source>
</evidence>
<dbReference type="GO" id="GO:0072330">
    <property type="term" value="P:monocarboxylic acid biosynthetic process"/>
    <property type="evidence" value="ECO:0007669"/>
    <property type="project" value="UniProtKB-ARBA"/>
</dbReference>
<evidence type="ECO:0000256" key="6">
    <source>
        <dbReference type="ARBA" id="ARBA00023268"/>
    </source>
</evidence>
<dbReference type="RefSeq" id="WP_106840725.1">
    <property type="nucleotide sequence ID" value="NZ_JBCNIW010000025.1"/>
</dbReference>
<accession>A0A2P7UW63</accession>
<name>A0A2P7UW63_9BACL</name>
<proteinExistence type="inferred from homology"/>
<dbReference type="GO" id="GO:0017000">
    <property type="term" value="P:antibiotic biosynthetic process"/>
    <property type="evidence" value="ECO:0007669"/>
    <property type="project" value="UniProtKB-KW"/>
</dbReference>
<reference evidence="8 9" key="1">
    <citation type="submission" date="2018-03" db="EMBL/GenBank/DDBJ databases">
        <title>Brevisbacillus phylogenomics.</title>
        <authorList>
            <person name="Dunlap C."/>
        </authorList>
    </citation>
    <scope>NUCLEOTIDE SEQUENCE [LARGE SCALE GENOMIC DNA]</scope>
    <source>
        <strain evidence="8 9">NRRL NRS-1210</strain>
    </source>
</reference>
<evidence type="ECO:0000256" key="1">
    <source>
        <dbReference type="ARBA" id="ARBA00006432"/>
    </source>
</evidence>
<dbReference type="SUPFAM" id="SSF47336">
    <property type="entry name" value="ACP-like"/>
    <property type="match status" value="1"/>
</dbReference>
<dbReference type="InterPro" id="IPR045851">
    <property type="entry name" value="AMP-bd_C_sf"/>
</dbReference>
<dbReference type="OrthoDB" id="9765680at2"/>
<dbReference type="InterPro" id="IPR001242">
    <property type="entry name" value="Condensation_dom"/>
</dbReference>
<dbReference type="InterPro" id="IPR009081">
    <property type="entry name" value="PP-bd_ACP"/>
</dbReference>
<dbReference type="GO" id="GO:0043041">
    <property type="term" value="P:amino acid activation for nonribosomal peptide biosynthetic process"/>
    <property type="evidence" value="ECO:0007669"/>
    <property type="project" value="TreeGrafter"/>
</dbReference>
<dbReference type="GO" id="GO:0031177">
    <property type="term" value="F:phosphopantetheine binding"/>
    <property type="evidence" value="ECO:0007669"/>
    <property type="project" value="TreeGrafter"/>
</dbReference>
<dbReference type="NCBIfam" id="TIGR01733">
    <property type="entry name" value="AA-adenyl-dom"/>
    <property type="match status" value="1"/>
</dbReference>
<dbReference type="CDD" id="cd05930">
    <property type="entry name" value="A_NRPS"/>
    <property type="match status" value="1"/>
</dbReference>
<dbReference type="Pfam" id="PF00501">
    <property type="entry name" value="AMP-binding"/>
    <property type="match status" value="1"/>
</dbReference>
<keyword evidence="5" id="KW-0045">Antibiotic biosynthesis</keyword>
<feature type="domain" description="Carrier" evidence="7">
    <location>
        <begin position="778"/>
        <end position="853"/>
    </location>
</feature>
<dbReference type="PANTHER" id="PTHR45527">
    <property type="entry name" value="NONRIBOSOMAL PEPTIDE SYNTHETASE"/>
    <property type="match status" value="1"/>
</dbReference>
<dbReference type="Gene3D" id="3.30.300.30">
    <property type="match status" value="1"/>
</dbReference>
<keyword evidence="6" id="KW-0511">Multifunctional enzyme</keyword>
<dbReference type="InterPro" id="IPR000873">
    <property type="entry name" value="AMP-dep_synth/lig_dom"/>
</dbReference>
<dbReference type="FunFam" id="1.10.1200.10:FF:000016">
    <property type="entry name" value="Non-ribosomal peptide synthase"/>
    <property type="match status" value="1"/>
</dbReference>
<evidence type="ECO:0000259" key="7">
    <source>
        <dbReference type="PROSITE" id="PS50075"/>
    </source>
</evidence>
<dbReference type="Gene3D" id="1.10.1200.10">
    <property type="entry name" value="ACP-like"/>
    <property type="match status" value="1"/>
</dbReference>
<evidence type="ECO:0000313" key="8">
    <source>
        <dbReference type="EMBL" id="PSJ91206.1"/>
    </source>
</evidence>
<dbReference type="GO" id="GO:0005737">
    <property type="term" value="C:cytoplasm"/>
    <property type="evidence" value="ECO:0007669"/>
    <property type="project" value="TreeGrafter"/>
</dbReference>
<dbReference type="InterPro" id="IPR025110">
    <property type="entry name" value="AMP-bd_C"/>
</dbReference>
<keyword evidence="4" id="KW-0677">Repeat</keyword>
<dbReference type="Pfam" id="PF00550">
    <property type="entry name" value="PP-binding"/>
    <property type="match status" value="1"/>
</dbReference>
<keyword evidence="2" id="KW-0596">Phosphopantetheine</keyword>
<dbReference type="Proteomes" id="UP000240419">
    <property type="component" value="Unassembled WGS sequence"/>
</dbReference>
<dbReference type="Gene3D" id="3.40.50.980">
    <property type="match status" value="2"/>
</dbReference>
<dbReference type="AlphaFoldDB" id="A0A2P7UW63"/>
<dbReference type="InterPro" id="IPR036736">
    <property type="entry name" value="ACP-like_sf"/>
</dbReference>
<dbReference type="PROSITE" id="PS50075">
    <property type="entry name" value="CARRIER"/>
    <property type="match status" value="1"/>
</dbReference>
<dbReference type="EMBL" id="PXZM01000036">
    <property type="protein sequence ID" value="PSJ91206.1"/>
    <property type="molecule type" value="Genomic_DNA"/>
</dbReference>
<dbReference type="FunFam" id="3.40.50.980:FF:000001">
    <property type="entry name" value="Non-ribosomal peptide synthetase"/>
    <property type="match status" value="1"/>
</dbReference>
<dbReference type="GO" id="GO:0044550">
    <property type="term" value="P:secondary metabolite biosynthetic process"/>
    <property type="evidence" value="ECO:0007669"/>
    <property type="project" value="TreeGrafter"/>
</dbReference>
<keyword evidence="3" id="KW-0597">Phosphoprotein</keyword>
<dbReference type="InterPro" id="IPR020845">
    <property type="entry name" value="AMP-binding_CS"/>
</dbReference>
<sequence length="897" mass="101582">METTISQNILLTSRKFSREEQYWHEKLQGEWTLSLLPTEGTDKEGDEGEAVTKEIAFVFPDDLNAAVAAHCDHHPMKLYLFLLSTFQIMLNRYKQTDDMIILTPVFQNPLPPNAWNRVLPLRVRMHQEATFAEVAKEGKQLVKEAIEHQNYPFSQMMQWIDLSDTDLKTLLDTAFVLENMQDIAALEDLSLQVLFAFKQTEDGITGRVRYAGEQFQGAVIERMISHYQQILREVVTDPKRLVKTIDMLTEAERTDLLYTRNHTDVLHSAPKPIHQLIEEQAVSTPHLTAAVFGNKTLTYAQLNGKANFLARMLKDRGIGRGSHVPVLMNRSLNLVISLLAVMKTGAAFVPLDVQSPNERKKQLLDELDCPVTLIGPEIRPEPSFVQVTRAVIVDVDEIGEEGDLNVQVDINDPIYVIYTSGSTGKPKGAVVPHIGIFNRFRWMDEHYGCTEQDAIFQTTPHHYDSSVWQLFWPLLHGGRTVLPIPEFEMTLDQVLHAISTYQITITDFVPSVFNLLVDQMETRTEIHDSLSSIRHLILGGEEITAHTVHLFLQRFPHIRITNLYGPTETSIGVIYFEIDHTHQGPIPIGKPIANTKILLLDSSRKLVPAGHQGEIFITGLCLGHGYLHDPEKTAASFVDNPYPEIGYQKMYRTGDLGRYLPNGNIKFCGRIDHQVKVRGHRIELGEIDEVLLSHPQVKECAVLFQQEKARLCAYYVSNAAELTASDLRGYLGERLPDHMIPSFFVSIEKMPLTAGGKINRKLLPEVDEQLASDAEYVAPRNEKEEQLVTIWKEILGIEKVGVHDSFFQLGGNSLLLLKMHAEIVKKVDADISVAHLFSYYTIAMFVDFLEQRKQDQFASMEDQSDDDESLLELLREVKEGVLSVDKGAELIDKRKGN</sequence>
<evidence type="ECO:0000256" key="4">
    <source>
        <dbReference type="ARBA" id="ARBA00022737"/>
    </source>
</evidence>
<evidence type="ECO:0000256" key="3">
    <source>
        <dbReference type="ARBA" id="ARBA00022553"/>
    </source>
</evidence>
<dbReference type="Pfam" id="PF13193">
    <property type="entry name" value="AMP-binding_C"/>
    <property type="match status" value="1"/>
</dbReference>